<dbReference type="GO" id="GO:0016616">
    <property type="term" value="F:oxidoreductase activity, acting on the CH-OH group of donors, NAD or NADP as acceptor"/>
    <property type="evidence" value="ECO:0007669"/>
    <property type="project" value="TreeGrafter"/>
</dbReference>
<keyword evidence="2" id="KW-0560">Oxidoreductase</keyword>
<dbReference type="InterPro" id="IPR036291">
    <property type="entry name" value="NAD(P)-bd_dom_sf"/>
</dbReference>
<dbReference type="AlphaFoldDB" id="A0A9P0MAT1"/>
<dbReference type="OrthoDB" id="417891at2759"/>
<accession>A0A9P0MAT1</accession>
<evidence type="ECO:0000256" key="2">
    <source>
        <dbReference type="ARBA" id="ARBA00023002"/>
    </source>
</evidence>
<dbReference type="GO" id="GO:0005737">
    <property type="term" value="C:cytoplasm"/>
    <property type="evidence" value="ECO:0007669"/>
    <property type="project" value="TreeGrafter"/>
</dbReference>
<proteinExistence type="inferred from homology"/>
<dbReference type="PANTHER" id="PTHR44229">
    <property type="entry name" value="15-HYDROXYPROSTAGLANDIN DEHYDROGENASE [NAD(+)]"/>
    <property type="match status" value="1"/>
</dbReference>
<protein>
    <submittedName>
        <fullName evidence="3">Uncharacterized protein</fullName>
    </submittedName>
</protein>
<dbReference type="SUPFAM" id="SSF51735">
    <property type="entry name" value="NAD(P)-binding Rossmann-fold domains"/>
    <property type="match status" value="1"/>
</dbReference>
<dbReference type="Gene3D" id="3.40.50.720">
    <property type="entry name" value="NAD(P)-binding Rossmann-like Domain"/>
    <property type="match status" value="1"/>
</dbReference>
<evidence type="ECO:0000313" key="4">
    <source>
        <dbReference type="Proteomes" id="UP001152888"/>
    </source>
</evidence>
<name>A0A9P0MAT1_ACAOB</name>
<dbReference type="Proteomes" id="UP001152888">
    <property type="component" value="Unassembled WGS sequence"/>
</dbReference>
<comment type="similarity">
    <text evidence="1">Belongs to the short-chain dehydrogenases/reductases (SDR) family.</text>
</comment>
<dbReference type="PRINTS" id="PR00081">
    <property type="entry name" value="GDHRDH"/>
</dbReference>
<evidence type="ECO:0000313" key="3">
    <source>
        <dbReference type="EMBL" id="CAH2010514.1"/>
    </source>
</evidence>
<comment type="caution">
    <text evidence="3">The sequence shown here is derived from an EMBL/GenBank/DDBJ whole genome shotgun (WGS) entry which is preliminary data.</text>
</comment>
<gene>
    <name evidence="3" type="ORF">ACAOBT_LOCUS31571</name>
</gene>
<dbReference type="PANTHER" id="PTHR44229:SF8">
    <property type="entry name" value="ALCOHOL DEHYDROGENASE-RELATED"/>
    <property type="match status" value="1"/>
</dbReference>
<keyword evidence="4" id="KW-1185">Reference proteome</keyword>
<dbReference type="Pfam" id="PF00106">
    <property type="entry name" value="adh_short"/>
    <property type="match status" value="1"/>
</dbReference>
<dbReference type="EMBL" id="CAKOFQ010007978">
    <property type="protein sequence ID" value="CAH2010514.1"/>
    <property type="molecule type" value="Genomic_DNA"/>
</dbReference>
<evidence type="ECO:0000256" key="1">
    <source>
        <dbReference type="ARBA" id="ARBA00006484"/>
    </source>
</evidence>
<sequence>MVYDIKGKVALITGGAAGIGLAYGEELLKNGIEGLIVADVNEKQGNEAVEKFNKTYGPKKATFMKTDVTKKEQLEAAFQLAKSTYSKLDIVINNAGILNDAHWELEIAINCVFWISILLRSDRNQILNDVSWRNRYTINLRREQVHP</sequence>
<organism evidence="3 4">
    <name type="scientific">Acanthoscelides obtectus</name>
    <name type="common">Bean weevil</name>
    <name type="synonym">Bruchus obtectus</name>
    <dbReference type="NCBI Taxonomy" id="200917"/>
    <lineage>
        <taxon>Eukaryota</taxon>
        <taxon>Metazoa</taxon>
        <taxon>Ecdysozoa</taxon>
        <taxon>Arthropoda</taxon>
        <taxon>Hexapoda</taxon>
        <taxon>Insecta</taxon>
        <taxon>Pterygota</taxon>
        <taxon>Neoptera</taxon>
        <taxon>Endopterygota</taxon>
        <taxon>Coleoptera</taxon>
        <taxon>Polyphaga</taxon>
        <taxon>Cucujiformia</taxon>
        <taxon>Chrysomeloidea</taxon>
        <taxon>Chrysomelidae</taxon>
        <taxon>Bruchinae</taxon>
        <taxon>Bruchini</taxon>
        <taxon>Acanthoscelides</taxon>
    </lineage>
</organism>
<reference evidence="3" key="1">
    <citation type="submission" date="2022-03" db="EMBL/GenBank/DDBJ databases">
        <authorList>
            <person name="Sayadi A."/>
        </authorList>
    </citation>
    <scope>NUCLEOTIDE SEQUENCE</scope>
</reference>
<dbReference type="InterPro" id="IPR002347">
    <property type="entry name" value="SDR_fam"/>
</dbReference>